<evidence type="ECO:0000313" key="5">
    <source>
        <dbReference type="EMBL" id="CAI9277539.1"/>
    </source>
</evidence>
<evidence type="ECO:0000259" key="4">
    <source>
        <dbReference type="Pfam" id="PF05843"/>
    </source>
</evidence>
<organism evidence="5 6">
    <name type="scientific">Lactuca saligna</name>
    <name type="common">Willowleaf lettuce</name>
    <dbReference type="NCBI Taxonomy" id="75948"/>
    <lineage>
        <taxon>Eukaryota</taxon>
        <taxon>Viridiplantae</taxon>
        <taxon>Streptophyta</taxon>
        <taxon>Embryophyta</taxon>
        <taxon>Tracheophyta</taxon>
        <taxon>Spermatophyta</taxon>
        <taxon>Magnoliopsida</taxon>
        <taxon>eudicotyledons</taxon>
        <taxon>Gunneridae</taxon>
        <taxon>Pentapetalae</taxon>
        <taxon>asterids</taxon>
        <taxon>campanulids</taxon>
        <taxon>Asterales</taxon>
        <taxon>Asteraceae</taxon>
        <taxon>Cichorioideae</taxon>
        <taxon>Cichorieae</taxon>
        <taxon>Lactucinae</taxon>
        <taxon>Lactuca</taxon>
    </lineage>
</organism>
<evidence type="ECO:0000256" key="1">
    <source>
        <dbReference type="ARBA" id="ARBA00004123"/>
    </source>
</evidence>
<keyword evidence="6" id="KW-1185">Reference proteome</keyword>
<dbReference type="Gene3D" id="1.25.40.1040">
    <property type="match status" value="1"/>
</dbReference>
<keyword evidence="2" id="KW-0677">Repeat</keyword>
<dbReference type="Proteomes" id="UP001177003">
    <property type="component" value="Chromosome 3"/>
</dbReference>
<reference evidence="5" key="1">
    <citation type="submission" date="2023-04" db="EMBL/GenBank/DDBJ databases">
        <authorList>
            <person name="Vijverberg K."/>
            <person name="Xiong W."/>
            <person name="Schranz E."/>
        </authorList>
    </citation>
    <scope>NUCLEOTIDE SEQUENCE</scope>
</reference>
<evidence type="ECO:0000256" key="3">
    <source>
        <dbReference type="ARBA" id="ARBA00023242"/>
    </source>
</evidence>
<dbReference type="AlphaFoldDB" id="A0AA36DZI6"/>
<dbReference type="GO" id="GO:0006396">
    <property type="term" value="P:RNA processing"/>
    <property type="evidence" value="ECO:0007669"/>
    <property type="project" value="InterPro"/>
</dbReference>
<proteinExistence type="predicted"/>
<name>A0AA36DZI6_LACSI</name>
<evidence type="ECO:0000256" key="2">
    <source>
        <dbReference type="ARBA" id="ARBA00022737"/>
    </source>
</evidence>
<gene>
    <name evidence="5" type="ORF">LSALG_LOCUS17459</name>
</gene>
<evidence type="ECO:0000313" key="6">
    <source>
        <dbReference type="Proteomes" id="UP001177003"/>
    </source>
</evidence>
<accession>A0AA36DZI6</accession>
<protein>
    <recommendedName>
        <fullName evidence="4">Suppressor of forked domain-containing protein</fullName>
    </recommendedName>
</protein>
<dbReference type="EMBL" id="OX465079">
    <property type="protein sequence ID" value="CAI9277539.1"/>
    <property type="molecule type" value="Genomic_DNA"/>
</dbReference>
<sequence length="147" mass="17599">MVCLFFKYPPRFHPTTSSKPTKDVYRDWLIEVLESVKRQSVISRRRVGGSFTKPELLEPNTNYHLLNLDYYSIDKFYKRLANKFHSKAIRKGCKAVCKMKGSYCAPLERLIDVRKVYEKPIDTPTHHIEQHWRDYENFENSVLMLRR</sequence>
<dbReference type="GO" id="GO:0005634">
    <property type="term" value="C:nucleus"/>
    <property type="evidence" value="ECO:0007669"/>
    <property type="project" value="UniProtKB-SubCell"/>
</dbReference>
<dbReference type="Pfam" id="PF05843">
    <property type="entry name" value="Suf"/>
    <property type="match status" value="1"/>
</dbReference>
<feature type="domain" description="Suppressor of forked" evidence="4">
    <location>
        <begin position="108"/>
        <end position="143"/>
    </location>
</feature>
<keyword evidence="3" id="KW-0539">Nucleus</keyword>
<dbReference type="InterPro" id="IPR008847">
    <property type="entry name" value="Suf"/>
</dbReference>
<comment type="subcellular location">
    <subcellularLocation>
        <location evidence="1">Nucleus</location>
    </subcellularLocation>
</comment>